<gene>
    <name evidence="1" type="ORF">GPUH_LOCUS21128</name>
</gene>
<keyword evidence="2" id="KW-1185">Reference proteome</keyword>
<protein>
    <submittedName>
        <fullName evidence="1 3">Uncharacterized protein</fullName>
    </submittedName>
</protein>
<reference evidence="3" key="1">
    <citation type="submission" date="2016-06" db="UniProtKB">
        <authorList>
            <consortium name="WormBaseParasite"/>
        </authorList>
    </citation>
    <scope>IDENTIFICATION</scope>
</reference>
<reference evidence="1 2" key="2">
    <citation type="submission" date="2018-11" db="EMBL/GenBank/DDBJ databases">
        <authorList>
            <consortium name="Pathogen Informatics"/>
        </authorList>
    </citation>
    <scope>NUCLEOTIDE SEQUENCE [LARGE SCALE GENOMIC DNA]</scope>
</reference>
<organism evidence="3">
    <name type="scientific">Gongylonema pulchrum</name>
    <dbReference type="NCBI Taxonomy" id="637853"/>
    <lineage>
        <taxon>Eukaryota</taxon>
        <taxon>Metazoa</taxon>
        <taxon>Ecdysozoa</taxon>
        <taxon>Nematoda</taxon>
        <taxon>Chromadorea</taxon>
        <taxon>Rhabditida</taxon>
        <taxon>Spirurina</taxon>
        <taxon>Spiruromorpha</taxon>
        <taxon>Spiruroidea</taxon>
        <taxon>Gongylonematidae</taxon>
        <taxon>Gongylonema</taxon>
    </lineage>
</organism>
<evidence type="ECO:0000313" key="2">
    <source>
        <dbReference type="Proteomes" id="UP000271098"/>
    </source>
</evidence>
<name>A0A183EJI8_9BILA</name>
<evidence type="ECO:0000313" key="1">
    <source>
        <dbReference type="EMBL" id="VDN37558.1"/>
    </source>
</evidence>
<evidence type="ECO:0000313" key="3">
    <source>
        <dbReference type="WBParaSite" id="GPUH_0002115401-mRNA-1"/>
    </source>
</evidence>
<dbReference type="WBParaSite" id="GPUH_0002115401-mRNA-1">
    <property type="protein sequence ID" value="GPUH_0002115401-mRNA-1"/>
    <property type="gene ID" value="GPUH_0002115401"/>
</dbReference>
<dbReference type="Proteomes" id="UP000271098">
    <property type="component" value="Unassembled WGS sequence"/>
</dbReference>
<dbReference type="EMBL" id="UYRT01091897">
    <property type="protein sequence ID" value="VDN37558.1"/>
    <property type="molecule type" value="Genomic_DNA"/>
</dbReference>
<proteinExistence type="predicted"/>
<sequence length="69" mass="7708">MDIWCPIDFPNLNLILMERILTVLREGSAQLGRIVSRASGPACKRSRTSAAFLPVVEREPLRCPLGVWS</sequence>
<accession>A0A183EJI8</accession>
<dbReference type="AlphaFoldDB" id="A0A183EJI8"/>